<dbReference type="InterPro" id="IPR036573">
    <property type="entry name" value="CBM_sf_5/12"/>
</dbReference>
<dbReference type="InterPro" id="IPR003610">
    <property type="entry name" value="CBM5/12"/>
</dbReference>
<feature type="region of interest" description="Disordered" evidence="10">
    <location>
        <begin position="401"/>
        <end position="425"/>
    </location>
</feature>
<dbReference type="PRINTS" id="PR00861">
    <property type="entry name" value="ALYTICPTASE"/>
</dbReference>
<dbReference type="Pfam" id="PF02983">
    <property type="entry name" value="Pro_Al_protease"/>
    <property type="match status" value="1"/>
</dbReference>
<dbReference type="RefSeq" id="WP_165300390.1">
    <property type="nucleotide sequence ID" value="NZ_JAAKZZ010000226.1"/>
</dbReference>
<feature type="active site" description="Charge relay system" evidence="8">
    <location>
        <position position="275"/>
    </location>
</feature>
<dbReference type="EMBL" id="JAAKZZ010000226">
    <property type="protein sequence ID" value="NGO70736.1"/>
    <property type="molecule type" value="Genomic_DNA"/>
</dbReference>
<dbReference type="Gene3D" id="2.40.10.10">
    <property type="entry name" value="Trypsin-like serine proteases"/>
    <property type="match status" value="2"/>
</dbReference>
<organism evidence="13 14">
    <name type="scientific">Streptomyces boncukensis</name>
    <dbReference type="NCBI Taxonomy" id="2711219"/>
    <lineage>
        <taxon>Bacteria</taxon>
        <taxon>Bacillati</taxon>
        <taxon>Actinomycetota</taxon>
        <taxon>Actinomycetes</taxon>
        <taxon>Kitasatosporales</taxon>
        <taxon>Streptomycetaceae</taxon>
        <taxon>Streptomyces</taxon>
    </lineage>
</organism>
<evidence type="ECO:0000256" key="3">
    <source>
        <dbReference type="ARBA" id="ARBA00022729"/>
    </source>
</evidence>
<dbReference type="Gene3D" id="2.10.10.20">
    <property type="entry name" value="Carbohydrate-binding module superfamily 5/12"/>
    <property type="match status" value="1"/>
</dbReference>
<dbReference type="SUPFAM" id="SSF50494">
    <property type="entry name" value="Trypsin-like serine proteases"/>
    <property type="match status" value="1"/>
</dbReference>
<dbReference type="GO" id="GO:0005576">
    <property type="term" value="C:extracellular region"/>
    <property type="evidence" value="ECO:0007669"/>
    <property type="project" value="InterPro"/>
</dbReference>
<gene>
    <name evidence="13" type="ORF">G5C65_20750</name>
</gene>
<proteinExistence type="inferred from homology"/>
<evidence type="ECO:0000256" key="10">
    <source>
        <dbReference type="SAM" id="MobiDB-lite"/>
    </source>
</evidence>
<keyword evidence="14" id="KW-1185">Reference proteome</keyword>
<comment type="similarity">
    <text evidence="1">Belongs to the peptidase S1 family.</text>
</comment>
<dbReference type="GO" id="GO:0030246">
    <property type="term" value="F:carbohydrate binding"/>
    <property type="evidence" value="ECO:0007669"/>
    <property type="project" value="InterPro"/>
</dbReference>
<dbReference type="InterPro" id="IPR001316">
    <property type="entry name" value="Pept_S1A_streptogrisin"/>
</dbReference>
<reference evidence="13 14" key="1">
    <citation type="submission" date="2020-02" db="EMBL/GenBank/DDBJ databases">
        <title>Whole-genome analyses of novel actinobacteria.</title>
        <authorList>
            <person name="Sahin N."/>
            <person name="Tatar D."/>
        </authorList>
    </citation>
    <scope>NUCLEOTIDE SEQUENCE [LARGE SCALE GENOMIC DNA]</scope>
    <source>
        <strain evidence="13 14">SB3404</strain>
    </source>
</reference>
<dbReference type="InterPro" id="IPR009003">
    <property type="entry name" value="Peptidase_S1_PA"/>
</dbReference>
<comment type="caution">
    <text evidence="13">The sequence shown here is derived from an EMBL/GenBank/DDBJ whole genome shotgun (WGS) entry which is preliminary data.</text>
</comment>
<dbReference type="InterPro" id="IPR004236">
    <property type="entry name" value="Pept_S1_alpha_lytic"/>
</dbReference>
<name>A0A6G4WZM3_9ACTN</name>
<dbReference type="PIRSF" id="PIRSF001134">
    <property type="entry name" value="Streptogrisin"/>
    <property type="match status" value="1"/>
</dbReference>
<dbReference type="CDD" id="cd21112">
    <property type="entry name" value="alphaLP-like"/>
    <property type="match status" value="1"/>
</dbReference>
<keyword evidence="3 11" id="KW-0732">Signal</keyword>
<keyword evidence="7 9" id="KW-1015">Disulfide bond</keyword>
<dbReference type="SUPFAM" id="SSF51055">
    <property type="entry name" value="Carbohydrate binding domain"/>
    <property type="match status" value="1"/>
</dbReference>
<dbReference type="SMART" id="SM00495">
    <property type="entry name" value="ChtBD3"/>
    <property type="match status" value="1"/>
</dbReference>
<feature type="disulfide bond" evidence="9">
    <location>
        <begin position="227"/>
        <end position="248"/>
    </location>
</feature>
<feature type="active site" description="Charge relay system" evidence="8">
    <location>
        <position position="247"/>
    </location>
</feature>
<feature type="active site" description="Charge relay system" evidence="8">
    <location>
        <position position="356"/>
    </location>
</feature>
<dbReference type="GO" id="GO:0004553">
    <property type="term" value="F:hydrolase activity, hydrolyzing O-glycosyl compounds"/>
    <property type="evidence" value="ECO:0007669"/>
    <property type="project" value="InterPro"/>
</dbReference>
<evidence type="ECO:0000313" key="14">
    <source>
        <dbReference type="Proteomes" id="UP000477722"/>
    </source>
</evidence>
<evidence type="ECO:0000259" key="12">
    <source>
        <dbReference type="SMART" id="SM00495"/>
    </source>
</evidence>
<sequence>MVHARSAPSTPRRSRTATAAVTAALAAGALILAGFSGQAAAQPTAPDRAPVADDQLSPGLLKAMNEDLGLSRADAKARIANENDAARTAAELRTALGGSYAGAHVSGTTSDRLTVSTTDRSEVATITGAGARARVVERGLPALDGVLKKLDRAAHGTAPESVSTWYIDVKHNRVVVESARTAAARAFLDRAGVDRSEVTVRHSTAQPRPLYDVRGGDAYYMGSGGRCSVGFSVTRGQGTGGFVTAGHCGRPGTSTSGFNRQAQGSFQGSTFPGRDYAWVSVNSNWTTTPMVNGYGRGDVRVTGSTESVEGTSICRSGSTTGWHCGTVQQRNTSVSYPQGTVNGVTRTSVCAEPGDSGGAYVTGTEAQGMTSGGSGDCSRGGTTFFQPVNPALQVYGLALVTENGDDPGDPPDPPDPGTWAAGSSYQAGDTVTYDGASYRCIQSHTALPGWEPPNAPSLWERG</sequence>
<feature type="signal peptide" evidence="11">
    <location>
        <begin position="1"/>
        <end position="41"/>
    </location>
</feature>
<keyword evidence="6" id="KW-0865">Zymogen</keyword>
<keyword evidence="4" id="KW-0378">Hydrolase</keyword>
<keyword evidence="5" id="KW-0720">Serine protease</keyword>
<protein>
    <submittedName>
        <fullName evidence="13">S1 family peptidase</fullName>
    </submittedName>
</protein>
<dbReference type="Pfam" id="PF02839">
    <property type="entry name" value="CBM_5_12"/>
    <property type="match status" value="1"/>
</dbReference>
<evidence type="ECO:0000256" key="5">
    <source>
        <dbReference type="ARBA" id="ARBA00022825"/>
    </source>
</evidence>
<evidence type="ECO:0000256" key="7">
    <source>
        <dbReference type="ARBA" id="ARBA00023157"/>
    </source>
</evidence>
<evidence type="ECO:0000313" key="13">
    <source>
        <dbReference type="EMBL" id="NGO70736.1"/>
    </source>
</evidence>
<evidence type="ECO:0000256" key="6">
    <source>
        <dbReference type="ARBA" id="ARBA00023145"/>
    </source>
</evidence>
<feature type="disulfide bond" evidence="9">
    <location>
        <begin position="350"/>
        <end position="377"/>
    </location>
</feature>
<dbReference type="Proteomes" id="UP000477722">
    <property type="component" value="Unassembled WGS sequence"/>
</dbReference>
<dbReference type="CDD" id="cd12214">
    <property type="entry name" value="ChiA1_BD"/>
    <property type="match status" value="1"/>
</dbReference>
<dbReference type="Gene3D" id="3.30.300.50">
    <property type="match status" value="2"/>
</dbReference>
<dbReference type="GO" id="GO:0006508">
    <property type="term" value="P:proteolysis"/>
    <property type="evidence" value="ECO:0007669"/>
    <property type="project" value="UniProtKB-KW"/>
</dbReference>
<feature type="domain" description="Chitin-binding type-3" evidence="12">
    <location>
        <begin position="416"/>
        <end position="462"/>
    </location>
</feature>
<keyword evidence="2" id="KW-0645">Protease</keyword>
<evidence type="ECO:0000256" key="9">
    <source>
        <dbReference type="PIRSR" id="PIRSR001134-2"/>
    </source>
</evidence>
<evidence type="ECO:0000256" key="4">
    <source>
        <dbReference type="ARBA" id="ARBA00022801"/>
    </source>
</evidence>
<accession>A0A6G4WZM3</accession>
<feature type="disulfide bond" evidence="9">
    <location>
        <begin position="314"/>
        <end position="324"/>
    </location>
</feature>
<dbReference type="InterPro" id="IPR035070">
    <property type="entry name" value="Streptogrisin_prodomain"/>
</dbReference>
<evidence type="ECO:0000256" key="11">
    <source>
        <dbReference type="SAM" id="SignalP"/>
    </source>
</evidence>
<evidence type="ECO:0000256" key="8">
    <source>
        <dbReference type="PIRSR" id="PIRSR001134-1"/>
    </source>
</evidence>
<evidence type="ECO:0000256" key="2">
    <source>
        <dbReference type="ARBA" id="ARBA00022670"/>
    </source>
</evidence>
<feature type="chain" id="PRO_5026211923" evidence="11">
    <location>
        <begin position="42"/>
        <end position="462"/>
    </location>
</feature>
<dbReference type="GO" id="GO:0005975">
    <property type="term" value="P:carbohydrate metabolic process"/>
    <property type="evidence" value="ECO:0007669"/>
    <property type="project" value="InterPro"/>
</dbReference>
<dbReference type="InterPro" id="IPR043504">
    <property type="entry name" value="Peptidase_S1_PA_chymotrypsin"/>
</dbReference>
<dbReference type="AlphaFoldDB" id="A0A6G4WZM3"/>
<dbReference type="GO" id="GO:0004252">
    <property type="term" value="F:serine-type endopeptidase activity"/>
    <property type="evidence" value="ECO:0007669"/>
    <property type="project" value="InterPro"/>
</dbReference>
<dbReference type="FunFam" id="2.10.10.20:FF:000004">
    <property type="entry name" value="Peptidase M28"/>
    <property type="match status" value="1"/>
</dbReference>
<evidence type="ECO:0000256" key="1">
    <source>
        <dbReference type="ARBA" id="ARBA00007664"/>
    </source>
</evidence>